<keyword evidence="2" id="KW-1185">Reference proteome</keyword>
<evidence type="ECO:0000313" key="2">
    <source>
        <dbReference type="Proteomes" id="UP001501510"/>
    </source>
</evidence>
<reference evidence="1 2" key="1">
    <citation type="journal article" date="2019" name="Int. J. Syst. Evol. Microbiol.">
        <title>The Global Catalogue of Microorganisms (GCM) 10K type strain sequencing project: providing services to taxonomists for standard genome sequencing and annotation.</title>
        <authorList>
            <consortium name="The Broad Institute Genomics Platform"/>
            <consortium name="The Broad Institute Genome Sequencing Center for Infectious Disease"/>
            <person name="Wu L."/>
            <person name="Ma J."/>
        </authorList>
    </citation>
    <scope>NUCLEOTIDE SEQUENCE [LARGE SCALE GENOMIC DNA]</scope>
    <source>
        <strain evidence="1 2">JCM 1407</strain>
    </source>
</reference>
<protein>
    <submittedName>
        <fullName evidence="1">Uncharacterized protein</fullName>
    </submittedName>
</protein>
<dbReference type="Proteomes" id="UP001501510">
    <property type="component" value="Unassembled WGS sequence"/>
</dbReference>
<sequence>MKHYCPKCNGELKKGMLCKIPMTAVPFVKFNYDVETFNSSDEPIISPYVCRECGYVEWYIDNKGALK</sequence>
<evidence type="ECO:0000313" key="1">
    <source>
        <dbReference type="EMBL" id="GAA0732131.1"/>
    </source>
</evidence>
<organism evidence="1 2">
    <name type="scientific">Clostridium oceanicum</name>
    <dbReference type="NCBI Taxonomy" id="1543"/>
    <lineage>
        <taxon>Bacteria</taxon>
        <taxon>Bacillati</taxon>
        <taxon>Bacillota</taxon>
        <taxon>Clostridia</taxon>
        <taxon>Eubacteriales</taxon>
        <taxon>Clostridiaceae</taxon>
        <taxon>Clostridium</taxon>
    </lineage>
</organism>
<name>A0ABN1J8K3_9CLOT</name>
<accession>A0ABN1J8K3</accession>
<dbReference type="RefSeq" id="WP_343757809.1">
    <property type="nucleotide sequence ID" value="NZ_BAAACG010000001.1"/>
</dbReference>
<gene>
    <name evidence="1" type="ORF">GCM10008906_01400</name>
</gene>
<dbReference type="EMBL" id="BAAACG010000001">
    <property type="protein sequence ID" value="GAA0732131.1"/>
    <property type="molecule type" value="Genomic_DNA"/>
</dbReference>
<comment type="caution">
    <text evidence="1">The sequence shown here is derived from an EMBL/GenBank/DDBJ whole genome shotgun (WGS) entry which is preliminary data.</text>
</comment>
<proteinExistence type="predicted"/>